<gene>
    <name evidence="2" type="ORF">RHSP_82573</name>
</gene>
<reference evidence="2 3" key="1">
    <citation type="journal article" date="2012" name="BMC Genomics">
        <title>Genomic basis of broad host range and environmental adaptability of Rhizobium tropici CIAT 899 and Rhizobium sp. PRF 81 which are used in inoculants for common bean (Phaseolus vulgaris L.).</title>
        <authorList>
            <person name="Ormeno-Orrillo E."/>
            <person name="Menna P."/>
            <person name="Almeida L.G."/>
            <person name="Ollero F.J."/>
            <person name="Nicolas M.F."/>
            <person name="Pains Rodrigues E."/>
            <person name="Shigueyoshi Nakatani A."/>
            <person name="Silva Batista J.S."/>
            <person name="Oliveira Chueire L.M."/>
            <person name="Souza R.C."/>
            <person name="Ribeiro Vasconcelos A.T."/>
            <person name="Megias M."/>
            <person name="Hungria M."/>
            <person name="Martinez-Romero E."/>
        </authorList>
    </citation>
    <scope>NUCLEOTIDE SEQUENCE [LARGE SCALE GENOMIC DNA]</scope>
    <source>
        <strain evidence="2 3">PRF 81</strain>
    </source>
</reference>
<dbReference type="Proteomes" id="UP000012429">
    <property type="component" value="Unassembled WGS sequence"/>
</dbReference>
<dbReference type="AlphaFoldDB" id="N6UV74"/>
<name>N6UV74_9HYPH</name>
<feature type="region of interest" description="Disordered" evidence="1">
    <location>
        <begin position="202"/>
        <end position="233"/>
    </location>
</feature>
<comment type="caution">
    <text evidence="2">The sequence shown here is derived from an EMBL/GenBank/DDBJ whole genome shotgun (WGS) entry which is preliminary data.</text>
</comment>
<protein>
    <submittedName>
        <fullName evidence="2">Uncharacterized protein</fullName>
    </submittedName>
</protein>
<evidence type="ECO:0000256" key="1">
    <source>
        <dbReference type="SAM" id="MobiDB-lite"/>
    </source>
</evidence>
<proteinExistence type="predicted"/>
<keyword evidence="3" id="KW-1185">Reference proteome</keyword>
<evidence type="ECO:0000313" key="3">
    <source>
        <dbReference type="Proteomes" id="UP000012429"/>
    </source>
</evidence>
<organism evidence="2 3">
    <name type="scientific">Rhizobium freirei PRF 81</name>
    <dbReference type="NCBI Taxonomy" id="363754"/>
    <lineage>
        <taxon>Bacteria</taxon>
        <taxon>Pseudomonadati</taxon>
        <taxon>Pseudomonadota</taxon>
        <taxon>Alphaproteobacteria</taxon>
        <taxon>Hyphomicrobiales</taxon>
        <taxon>Rhizobiaceae</taxon>
        <taxon>Rhizobium/Agrobacterium group</taxon>
        <taxon>Rhizobium</taxon>
    </lineage>
</organism>
<dbReference type="EMBL" id="AQHN01000083">
    <property type="protein sequence ID" value="ENN85555.1"/>
    <property type="molecule type" value="Genomic_DNA"/>
</dbReference>
<accession>N6UV74</accession>
<dbReference type="STRING" id="363754.RHSP_82573"/>
<sequence>MKIFYRYGGSSCLEITLQHTAFSQTQGLGDTVWAKEIEHRQESWGYDLPGNADDVWDYLIGLDEASRMALFAHCVSLSVNATVQAWNRRAKENGQAMQLARSLGFGMRTAGWTPTVDNYLGRVTKAHILQAVREGKGERDAQLIDHLKKPDMAREAARLLEGSGWLPEVLRLPIDQIPAEAEGNATAVDAVVERDTAGAADVDLPAFLTEDERAGDGANDPIDDDREHLKAAE</sequence>
<evidence type="ECO:0000313" key="2">
    <source>
        <dbReference type="EMBL" id="ENN85555.1"/>
    </source>
</evidence>
<dbReference type="PATRIC" id="fig|363754.4.peg.4815"/>